<evidence type="ECO:0000256" key="5">
    <source>
        <dbReference type="ARBA" id="ARBA00023136"/>
    </source>
</evidence>
<dbReference type="GO" id="GO:0016020">
    <property type="term" value="C:membrane"/>
    <property type="evidence" value="ECO:0007669"/>
    <property type="project" value="UniProtKB-SubCell"/>
</dbReference>
<gene>
    <name evidence="7" type="ORF">CPAV1605_311</name>
</gene>
<dbReference type="InterPro" id="IPR004307">
    <property type="entry name" value="TspO_MBR"/>
</dbReference>
<evidence type="ECO:0000256" key="2">
    <source>
        <dbReference type="ARBA" id="ARBA00007524"/>
    </source>
</evidence>
<keyword evidence="4 6" id="KW-1133">Transmembrane helix</keyword>
<feature type="transmembrane region" description="Helical" evidence="6">
    <location>
        <begin position="95"/>
        <end position="115"/>
    </location>
</feature>
<dbReference type="Pfam" id="PF03073">
    <property type="entry name" value="TspO_MBR"/>
    <property type="match status" value="1"/>
</dbReference>
<evidence type="ECO:0000256" key="4">
    <source>
        <dbReference type="ARBA" id="ARBA00022989"/>
    </source>
</evidence>
<dbReference type="EMBL" id="CABVLZ010000001">
    <property type="protein sequence ID" value="VVU94586.1"/>
    <property type="molecule type" value="Genomic_DNA"/>
</dbReference>
<feature type="transmembrane region" description="Helical" evidence="6">
    <location>
        <begin position="42"/>
        <end position="59"/>
    </location>
</feature>
<accession>A0A5E8CHR0</accession>
<proteinExistence type="inferred from homology"/>
<keyword evidence="3 6" id="KW-0812">Transmembrane</keyword>
<comment type="subcellular location">
    <subcellularLocation>
        <location evidence="1">Membrane</location>
        <topology evidence="1">Multi-pass membrane protein</topology>
    </subcellularLocation>
</comment>
<feature type="transmembrane region" description="Helical" evidence="6">
    <location>
        <begin position="121"/>
        <end position="141"/>
    </location>
</feature>
<evidence type="ECO:0000256" key="6">
    <source>
        <dbReference type="SAM" id="Phobius"/>
    </source>
</evidence>
<name>A0A5E8CHR0_9ZZZZ</name>
<protein>
    <submittedName>
        <fullName evidence="7">TspO/MBR family</fullName>
    </submittedName>
</protein>
<dbReference type="AlphaFoldDB" id="A0A5E8CHR0"/>
<keyword evidence="5 6" id="KW-0472">Membrane</keyword>
<evidence type="ECO:0000256" key="1">
    <source>
        <dbReference type="ARBA" id="ARBA00004141"/>
    </source>
</evidence>
<reference evidence="7" key="1">
    <citation type="submission" date="2019-09" db="EMBL/GenBank/DDBJ databases">
        <authorList>
            <person name="Needham M D."/>
        </authorList>
    </citation>
    <scope>NUCLEOTIDE SEQUENCE</scope>
</reference>
<evidence type="ECO:0000313" key="7">
    <source>
        <dbReference type="EMBL" id="VVU94586.1"/>
    </source>
</evidence>
<dbReference type="Gene3D" id="1.20.1260.100">
    <property type="entry name" value="TspO/MBR protein"/>
    <property type="match status" value="1"/>
</dbReference>
<organism evidence="7">
    <name type="scientific">seawater metagenome</name>
    <dbReference type="NCBI Taxonomy" id="1561972"/>
    <lineage>
        <taxon>unclassified sequences</taxon>
        <taxon>metagenomes</taxon>
        <taxon>ecological metagenomes</taxon>
    </lineage>
</organism>
<feature type="transmembrane region" description="Helical" evidence="6">
    <location>
        <begin position="71"/>
        <end position="88"/>
    </location>
</feature>
<comment type="similarity">
    <text evidence="2">Belongs to the TspO/BZRP family.</text>
</comment>
<evidence type="ECO:0000256" key="3">
    <source>
        <dbReference type="ARBA" id="ARBA00022692"/>
    </source>
</evidence>
<sequence length="142" mass="16340">MSNMTLSQKWRIWMPIVSGFSIAYFCKIPANEGALLPQRPPSYVFKFIWPILYIMLGLSWQKDSLNQFGDLMHSTCVFLLCLWIIIYQCQNQKKLGVYIIACTIAVVATCISLHSKPEGKLLLTPLLAWLLIAFQLNWNLIK</sequence>
<dbReference type="InterPro" id="IPR038330">
    <property type="entry name" value="TspO/MBR-related_sf"/>
</dbReference>
<feature type="transmembrane region" description="Helical" evidence="6">
    <location>
        <begin position="12"/>
        <end position="30"/>
    </location>
</feature>